<dbReference type="AlphaFoldDB" id="A0A5N6PK31"/>
<sequence length="100" mass="11857">MALLPCNRNIEAAETNVQQKPRPLVFNREAGRGKPRNENLRSQMRKKDMKTCTIRIRICNKGTVFVSMAEKRRPMVVFFYGRKRERWCVVAWLRGWCDGR</sequence>
<dbReference type="Proteomes" id="UP000326396">
    <property type="component" value="Linkage Group LG12"/>
</dbReference>
<organism evidence="1 2">
    <name type="scientific">Mikania micrantha</name>
    <name type="common">bitter vine</name>
    <dbReference type="NCBI Taxonomy" id="192012"/>
    <lineage>
        <taxon>Eukaryota</taxon>
        <taxon>Viridiplantae</taxon>
        <taxon>Streptophyta</taxon>
        <taxon>Embryophyta</taxon>
        <taxon>Tracheophyta</taxon>
        <taxon>Spermatophyta</taxon>
        <taxon>Magnoliopsida</taxon>
        <taxon>eudicotyledons</taxon>
        <taxon>Gunneridae</taxon>
        <taxon>Pentapetalae</taxon>
        <taxon>asterids</taxon>
        <taxon>campanulids</taxon>
        <taxon>Asterales</taxon>
        <taxon>Asteraceae</taxon>
        <taxon>Asteroideae</taxon>
        <taxon>Heliantheae alliance</taxon>
        <taxon>Eupatorieae</taxon>
        <taxon>Mikania</taxon>
    </lineage>
</organism>
<protein>
    <submittedName>
        <fullName evidence="1">Uncharacterized protein</fullName>
    </submittedName>
</protein>
<name>A0A5N6PK31_9ASTR</name>
<gene>
    <name evidence="1" type="ORF">E3N88_09796</name>
</gene>
<reference evidence="1 2" key="1">
    <citation type="submission" date="2019-05" db="EMBL/GenBank/DDBJ databases">
        <title>Mikania micrantha, genome provides insights into the molecular mechanism of rapid growth.</title>
        <authorList>
            <person name="Liu B."/>
        </authorList>
    </citation>
    <scope>NUCLEOTIDE SEQUENCE [LARGE SCALE GENOMIC DNA]</scope>
    <source>
        <strain evidence="1">NLD-2019</strain>
        <tissue evidence="1">Leaf</tissue>
    </source>
</reference>
<proteinExistence type="predicted"/>
<accession>A0A5N6PK31</accession>
<evidence type="ECO:0000313" key="2">
    <source>
        <dbReference type="Proteomes" id="UP000326396"/>
    </source>
</evidence>
<evidence type="ECO:0000313" key="1">
    <source>
        <dbReference type="EMBL" id="KAD6455090.1"/>
    </source>
</evidence>
<dbReference type="EMBL" id="SZYD01000004">
    <property type="protein sequence ID" value="KAD6455090.1"/>
    <property type="molecule type" value="Genomic_DNA"/>
</dbReference>
<keyword evidence="2" id="KW-1185">Reference proteome</keyword>
<comment type="caution">
    <text evidence="1">The sequence shown here is derived from an EMBL/GenBank/DDBJ whole genome shotgun (WGS) entry which is preliminary data.</text>
</comment>